<gene>
    <name evidence="2" type="ORF">EZ444_18015</name>
</gene>
<protein>
    <submittedName>
        <fullName evidence="2">Uncharacterized protein</fullName>
    </submittedName>
</protein>
<feature type="region of interest" description="Disordered" evidence="1">
    <location>
        <begin position="1"/>
        <end position="38"/>
    </location>
</feature>
<dbReference type="Proteomes" id="UP000291117">
    <property type="component" value="Unassembled WGS sequence"/>
</dbReference>
<dbReference type="RefSeq" id="WP_131610529.1">
    <property type="nucleotide sequence ID" value="NZ_SJSM01000012.1"/>
</dbReference>
<name>A0A4V2MJ68_9SPHI</name>
<evidence type="ECO:0000313" key="2">
    <source>
        <dbReference type="EMBL" id="TCC93156.1"/>
    </source>
</evidence>
<keyword evidence="3" id="KW-1185">Reference proteome</keyword>
<proteinExistence type="predicted"/>
<evidence type="ECO:0000313" key="3">
    <source>
        <dbReference type="Proteomes" id="UP000291117"/>
    </source>
</evidence>
<dbReference type="EMBL" id="SJSM01000012">
    <property type="protein sequence ID" value="TCC93156.1"/>
    <property type="molecule type" value="Genomic_DNA"/>
</dbReference>
<evidence type="ECO:0000256" key="1">
    <source>
        <dbReference type="SAM" id="MobiDB-lite"/>
    </source>
</evidence>
<sequence>MKNKKQLPAEEFTNREQLHGGRNLPKTHEQNQDAEDSSAKAGYISGNLYILKIKSTQSFLFIDCLD</sequence>
<organism evidence="2 3">
    <name type="scientific">Pedobacter hiemivivus</name>
    <dbReference type="NCBI Taxonomy" id="2530454"/>
    <lineage>
        <taxon>Bacteria</taxon>
        <taxon>Pseudomonadati</taxon>
        <taxon>Bacteroidota</taxon>
        <taxon>Sphingobacteriia</taxon>
        <taxon>Sphingobacteriales</taxon>
        <taxon>Sphingobacteriaceae</taxon>
        <taxon>Pedobacter</taxon>
    </lineage>
</organism>
<dbReference type="AlphaFoldDB" id="A0A4V2MJ68"/>
<accession>A0A4V2MJ68</accession>
<reference evidence="2 3" key="1">
    <citation type="submission" date="2019-02" db="EMBL/GenBank/DDBJ databases">
        <title>Pedobacter sp. RP-3-8 sp. nov., isolated from Arctic soil.</title>
        <authorList>
            <person name="Dahal R.H."/>
        </authorList>
    </citation>
    <scope>NUCLEOTIDE SEQUENCE [LARGE SCALE GENOMIC DNA]</scope>
    <source>
        <strain evidence="2 3">RP-3-8</strain>
    </source>
</reference>
<comment type="caution">
    <text evidence="2">The sequence shown here is derived from an EMBL/GenBank/DDBJ whole genome shotgun (WGS) entry which is preliminary data.</text>
</comment>